<sequence>MPAMKHIAGNIFLIGLMGAGKTTQGKRLASLLHYPFIDSDQEIVQRTGVSIATIFELEGENGFRNRETAVIDELSRRLPVVLATGGGAVLREENRGYLKSRGTVVYLHAVPEVLYQRVKTDKSRPLLQVTDPLGKLSELYRQRDPLYRDTAHIVVNVTAQQPCQQATRDLLLQLKQYFASKI</sequence>
<dbReference type="InterPro" id="IPR000623">
    <property type="entry name" value="Shikimate_kinase/TSH1"/>
</dbReference>
<comment type="cofactor">
    <cofactor evidence="11">
        <name>Mg(2+)</name>
        <dbReference type="ChEBI" id="CHEBI:18420"/>
    </cofactor>
    <text evidence="11">Binds 1 Mg(2+) ion per subunit.</text>
</comment>
<comment type="similarity">
    <text evidence="2 11">Belongs to the shikimate kinase family.</text>
</comment>
<dbReference type="GO" id="GO:0008652">
    <property type="term" value="P:amino acid biosynthetic process"/>
    <property type="evidence" value="ECO:0007669"/>
    <property type="project" value="UniProtKB-KW"/>
</dbReference>
<dbReference type="GO" id="GO:0000287">
    <property type="term" value="F:magnesium ion binding"/>
    <property type="evidence" value="ECO:0007669"/>
    <property type="project" value="UniProtKB-UniRule"/>
</dbReference>
<dbReference type="HAMAP" id="MF_00109">
    <property type="entry name" value="Shikimate_kinase"/>
    <property type="match status" value="1"/>
</dbReference>
<gene>
    <name evidence="11" type="primary">aroK</name>
    <name evidence="12" type="ORF">H3L94_06590</name>
</gene>
<evidence type="ECO:0000256" key="6">
    <source>
        <dbReference type="ARBA" id="ARBA00022741"/>
    </source>
</evidence>
<keyword evidence="6 11" id="KW-0547">Nucleotide-binding</keyword>
<dbReference type="EMBL" id="CP059567">
    <property type="protein sequence ID" value="QMT39549.1"/>
    <property type="molecule type" value="Genomic_DNA"/>
</dbReference>
<proteinExistence type="inferred from homology"/>
<accession>A0A7D7SFE1</accession>
<dbReference type="UniPathway" id="UPA00053">
    <property type="reaction ID" value="UER00088"/>
</dbReference>
<feature type="binding site" evidence="11">
    <location>
        <position position="64"/>
    </location>
    <ligand>
        <name>substrate</name>
    </ligand>
</feature>
<keyword evidence="7 11" id="KW-0418">Kinase</keyword>
<dbReference type="PANTHER" id="PTHR21087:SF16">
    <property type="entry name" value="SHIKIMATE KINASE 1, CHLOROPLASTIC"/>
    <property type="match status" value="1"/>
</dbReference>
<evidence type="ECO:0000256" key="8">
    <source>
        <dbReference type="ARBA" id="ARBA00022840"/>
    </source>
</evidence>
<comment type="catalytic activity">
    <reaction evidence="10 11">
        <text>shikimate + ATP = 3-phosphoshikimate + ADP + H(+)</text>
        <dbReference type="Rhea" id="RHEA:13121"/>
        <dbReference type="ChEBI" id="CHEBI:15378"/>
        <dbReference type="ChEBI" id="CHEBI:30616"/>
        <dbReference type="ChEBI" id="CHEBI:36208"/>
        <dbReference type="ChEBI" id="CHEBI:145989"/>
        <dbReference type="ChEBI" id="CHEBI:456216"/>
        <dbReference type="EC" id="2.7.1.71"/>
    </reaction>
</comment>
<dbReference type="InterPro" id="IPR027417">
    <property type="entry name" value="P-loop_NTPase"/>
</dbReference>
<evidence type="ECO:0000256" key="1">
    <source>
        <dbReference type="ARBA" id="ARBA00004842"/>
    </source>
</evidence>
<comment type="function">
    <text evidence="11">Catalyzes the specific phosphorylation of the 3-hydroxyl group of shikimic acid using ATP as a cosubstrate.</text>
</comment>
<evidence type="ECO:0000256" key="9">
    <source>
        <dbReference type="ARBA" id="ARBA00023141"/>
    </source>
</evidence>
<comment type="pathway">
    <text evidence="1 11">Metabolic intermediate biosynthesis; chorismate biosynthesis; chorismate from D-erythrose 4-phosphate and phosphoenolpyruvate: step 5/7.</text>
</comment>
<dbReference type="GO" id="GO:0009423">
    <property type="term" value="P:chorismate biosynthetic process"/>
    <property type="evidence" value="ECO:0007669"/>
    <property type="project" value="UniProtKB-UniRule"/>
</dbReference>
<feature type="binding site" evidence="11">
    <location>
        <position position="160"/>
    </location>
    <ligand>
        <name>ATP</name>
        <dbReference type="ChEBI" id="CHEBI:30616"/>
    </ligand>
</feature>
<evidence type="ECO:0000256" key="11">
    <source>
        <dbReference type="HAMAP-Rule" id="MF_00109"/>
    </source>
</evidence>
<feature type="binding site" evidence="11">
    <location>
        <position position="40"/>
    </location>
    <ligand>
        <name>substrate</name>
    </ligand>
</feature>
<feature type="binding site" evidence="11">
    <location>
        <position position="143"/>
    </location>
    <ligand>
        <name>substrate</name>
    </ligand>
</feature>
<evidence type="ECO:0000256" key="2">
    <source>
        <dbReference type="ARBA" id="ARBA00006997"/>
    </source>
</evidence>
<comment type="subunit">
    <text evidence="11">Monomer.</text>
</comment>
<feature type="binding site" evidence="11">
    <location>
        <position position="22"/>
    </location>
    <ligand>
        <name>Mg(2+)</name>
        <dbReference type="ChEBI" id="CHEBI:18420"/>
    </ligand>
</feature>
<dbReference type="PANTHER" id="PTHR21087">
    <property type="entry name" value="SHIKIMATE KINASE"/>
    <property type="match status" value="1"/>
</dbReference>
<dbReference type="SUPFAM" id="SSF52540">
    <property type="entry name" value="P-loop containing nucleoside triphosphate hydrolases"/>
    <property type="match status" value="1"/>
</dbReference>
<evidence type="ECO:0000256" key="10">
    <source>
        <dbReference type="ARBA" id="ARBA00048567"/>
    </source>
</evidence>
<keyword evidence="4 11" id="KW-0028">Amino-acid biosynthesis</keyword>
<name>A0A7D7SFE1_9NEIS</name>
<protein>
    <recommendedName>
        <fullName evidence="3 11">Shikimate kinase</fullName>
        <shortName evidence="11">SK</shortName>
        <ecNumber evidence="3 11">2.7.1.71</ecNumber>
    </recommendedName>
</protein>
<keyword evidence="5 11" id="KW-0808">Transferase</keyword>
<dbReference type="Pfam" id="PF01202">
    <property type="entry name" value="SKI"/>
    <property type="match status" value="1"/>
</dbReference>
<evidence type="ECO:0000313" key="12">
    <source>
        <dbReference type="EMBL" id="QMT39549.1"/>
    </source>
</evidence>
<comment type="subcellular location">
    <subcellularLocation>
        <location evidence="11">Cytoplasm</location>
    </subcellularLocation>
</comment>
<organism evidence="12 13">
    <name type="scientific">Neisseria shayeganii</name>
    <dbReference type="NCBI Taxonomy" id="607712"/>
    <lineage>
        <taxon>Bacteria</taxon>
        <taxon>Pseudomonadati</taxon>
        <taxon>Pseudomonadota</taxon>
        <taxon>Betaproteobacteria</taxon>
        <taxon>Neisseriales</taxon>
        <taxon>Neisseriaceae</taxon>
        <taxon>Neisseria</taxon>
    </lineage>
</organism>
<dbReference type="PROSITE" id="PS01128">
    <property type="entry name" value="SHIKIMATE_KINASE"/>
    <property type="match status" value="1"/>
</dbReference>
<evidence type="ECO:0000256" key="5">
    <source>
        <dbReference type="ARBA" id="ARBA00022679"/>
    </source>
</evidence>
<dbReference type="AlphaFoldDB" id="A0A7D7SFE1"/>
<keyword evidence="11" id="KW-0460">Magnesium</keyword>
<dbReference type="Proteomes" id="UP000514752">
    <property type="component" value="Chromosome"/>
</dbReference>
<keyword evidence="8 11" id="KW-0067">ATP-binding</keyword>
<dbReference type="GO" id="GO:0005524">
    <property type="term" value="F:ATP binding"/>
    <property type="evidence" value="ECO:0007669"/>
    <property type="project" value="UniProtKB-UniRule"/>
</dbReference>
<dbReference type="KEGG" id="nsg:H3L94_06590"/>
<keyword evidence="9 11" id="KW-0057">Aromatic amino acid biosynthesis</keyword>
<dbReference type="CDD" id="cd00464">
    <property type="entry name" value="SK"/>
    <property type="match status" value="1"/>
</dbReference>
<dbReference type="InterPro" id="IPR023000">
    <property type="entry name" value="Shikimate_kinase_CS"/>
</dbReference>
<evidence type="ECO:0000256" key="4">
    <source>
        <dbReference type="ARBA" id="ARBA00022605"/>
    </source>
</evidence>
<feature type="binding site" evidence="11">
    <location>
        <position position="86"/>
    </location>
    <ligand>
        <name>substrate</name>
    </ligand>
</feature>
<dbReference type="GO" id="GO:0005829">
    <property type="term" value="C:cytosol"/>
    <property type="evidence" value="ECO:0007669"/>
    <property type="project" value="TreeGrafter"/>
</dbReference>
<dbReference type="PRINTS" id="PR01100">
    <property type="entry name" value="SHIKIMTKNASE"/>
</dbReference>
<feature type="binding site" evidence="11">
    <location>
        <position position="124"/>
    </location>
    <ligand>
        <name>ATP</name>
        <dbReference type="ChEBI" id="CHEBI:30616"/>
    </ligand>
</feature>
<reference evidence="12 13" key="1">
    <citation type="submission" date="2020-07" db="EMBL/GenBank/DDBJ databases">
        <title>Genomic diversity of species in the Neisseriaceae family.</title>
        <authorList>
            <person name="Vincent A.T."/>
            <person name="Bernet E."/>
            <person name="Veyrier F.J."/>
        </authorList>
    </citation>
    <scope>NUCLEOTIDE SEQUENCE [LARGE SCALE GENOMIC DNA]</scope>
    <source>
        <strain evidence="12 13">DSM 22244</strain>
    </source>
</reference>
<dbReference type="Gene3D" id="3.40.50.300">
    <property type="entry name" value="P-loop containing nucleotide triphosphate hydrolases"/>
    <property type="match status" value="1"/>
</dbReference>
<keyword evidence="11" id="KW-0479">Metal-binding</keyword>
<dbReference type="InterPro" id="IPR031322">
    <property type="entry name" value="Shikimate/glucono_kinase"/>
</dbReference>
<evidence type="ECO:0000256" key="7">
    <source>
        <dbReference type="ARBA" id="ARBA00022777"/>
    </source>
</evidence>
<feature type="binding site" evidence="11">
    <location>
        <begin position="18"/>
        <end position="23"/>
    </location>
    <ligand>
        <name>ATP</name>
        <dbReference type="ChEBI" id="CHEBI:30616"/>
    </ligand>
</feature>
<dbReference type="RefSeq" id="WP_182121367.1">
    <property type="nucleotide sequence ID" value="NZ_CP059567.1"/>
</dbReference>
<evidence type="ECO:0000313" key="13">
    <source>
        <dbReference type="Proteomes" id="UP000514752"/>
    </source>
</evidence>
<dbReference type="EC" id="2.7.1.71" evidence="3 11"/>
<evidence type="ECO:0000256" key="3">
    <source>
        <dbReference type="ARBA" id="ARBA00012154"/>
    </source>
</evidence>
<dbReference type="GO" id="GO:0009073">
    <property type="term" value="P:aromatic amino acid family biosynthetic process"/>
    <property type="evidence" value="ECO:0007669"/>
    <property type="project" value="UniProtKB-KW"/>
</dbReference>
<dbReference type="GO" id="GO:0004765">
    <property type="term" value="F:shikimate kinase activity"/>
    <property type="evidence" value="ECO:0007669"/>
    <property type="project" value="UniProtKB-UniRule"/>
</dbReference>
<keyword evidence="11" id="KW-0963">Cytoplasm</keyword>